<keyword evidence="3" id="KW-1185">Reference proteome</keyword>
<evidence type="ECO:0000256" key="1">
    <source>
        <dbReference type="SAM" id="Coils"/>
    </source>
</evidence>
<feature type="coiled-coil region" evidence="1">
    <location>
        <begin position="50"/>
        <end position="77"/>
    </location>
</feature>
<evidence type="ECO:0000313" key="3">
    <source>
        <dbReference type="Proteomes" id="UP001430701"/>
    </source>
</evidence>
<name>A0ABS8TSB3_9GAMM</name>
<reference evidence="2" key="1">
    <citation type="submission" date="2021-11" db="EMBL/GenBank/DDBJ databases">
        <title>Genome sequence of Xylella taiwanensis PLS432.</title>
        <authorList>
            <person name="Weng L.-W."/>
            <person name="Su C.-C."/>
            <person name="Tsai C.-W."/>
            <person name="Kuo C.-H."/>
        </authorList>
    </citation>
    <scope>NUCLEOTIDE SEQUENCE</scope>
    <source>
        <strain evidence="2">PLS432</strain>
    </source>
</reference>
<dbReference type="SUPFAM" id="SSF56935">
    <property type="entry name" value="Porins"/>
    <property type="match status" value="1"/>
</dbReference>
<dbReference type="EMBL" id="JAJPPU010000002">
    <property type="protein sequence ID" value="MCD8472977.1"/>
    <property type="molecule type" value="Genomic_DNA"/>
</dbReference>
<comment type="caution">
    <text evidence="2">The sequence shown here is derived from an EMBL/GenBank/DDBJ whole genome shotgun (WGS) entry which is preliminary data.</text>
</comment>
<dbReference type="Pfam" id="PF07396">
    <property type="entry name" value="Porin_O_P"/>
    <property type="match status" value="1"/>
</dbReference>
<proteinExistence type="predicted"/>
<protein>
    <submittedName>
        <fullName evidence="2">OprO/OprP family phosphate-selective porin</fullName>
    </submittedName>
</protein>
<dbReference type="Proteomes" id="UP001430701">
    <property type="component" value="Unassembled WGS sequence"/>
</dbReference>
<sequence length="421" mass="46412">MKAFPLYGDIPMRSHVVAVAIIANLGLLSAPAAFATKMTTPVSSATAVQLQELQAKIAVLQSQVQQLQAQTQSLQAQSDAQSEVNVVQAQATEAFQTASANIEKQANSTRIGGRMFFDLTNIDRTSGGNKTAASGTGLDVKRFYLSIDHAFNNIWSANLTSDFQYSSAISSTELFIKKAYVQGKFYDSFVLRVGAADMPWIPFVEKFYGYRYVENTLTDRLKYANSSDWGLHAYGDITPQLNYAVSVVNGGGYKNPTRTKGMDVEGRVAFMPTQSIAIAVGGYSGKLGKETEVTSAQNTYTRGDVMVAYADSRFRMGGEYFMAKNLNNVLTLYTDKSSGWSVWGNVALTNGGINVFGRYDKTDLSKTSDPSLYDKYWNVGVEFPIMKNLKVATAYKYTRQKNNINTNLENKEWGIWGDLTF</sequence>
<evidence type="ECO:0000313" key="2">
    <source>
        <dbReference type="EMBL" id="MCD8472977.1"/>
    </source>
</evidence>
<gene>
    <name evidence="2" type="ORF">LPH55_05740</name>
</gene>
<organism evidence="2 3">
    <name type="scientific">Xylella taiwanensis</name>
    <dbReference type="NCBI Taxonomy" id="1444770"/>
    <lineage>
        <taxon>Bacteria</taxon>
        <taxon>Pseudomonadati</taxon>
        <taxon>Pseudomonadota</taxon>
        <taxon>Gammaproteobacteria</taxon>
        <taxon>Lysobacterales</taxon>
        <taxon>Lysobacteraceae</taxon>
        <taxon>Xylella</taxon>
    </lineage>
</organism>
<dbReference type="InterPro" id="IPR010870">
    <property type="entry name" value="Porin_O/P"/>
</dbReference>
<dbReference type="Gene3D" id="2.40.160.10">
    <property type="entry name" value="Porin"/>
    <property type="match status" value="1"/>
</dbReference>
<keyword evidence="1" id="KW-0175">Coiled coil</keyword>
<accession>A0ABS8TSB3</accession>
<dbReference type="InterPro" id="IPR023614">
    <property type="entry name" value="Porin_dom_sf"/>
</dbReference>